<feature type="transmembrane region" description="Helical" evidence="1">
    <location>
        <begin position="36"/>
        <end position="57"/>
    </location>
</feature>
<gene>
    <name evidence="3" type="ORF">BIZ92_09885</name>
    <name evidence="2" type="ORF">O9570_00890</name>
</gene>
<organism evidence="3 4">
    <name type="scientific">Alcaligenes xylosoxydans xylosoxydans</name>
    <name type="common">Achromobacter xylosoxidans</name>
    <dbReference type="NCBI Taxonomy" id="85698"/>
    <lineage>
        <taxon>Bacteria</taxon>
        <taxon>Pseudomonadati</taxon>
        <taxon>Pseudomonadota</taxon>
        <taxon>Betaproteobacteria</taxon>
        <taxon>Burkholderiales</taxon>
        <taxon>Alcaligenaceae</taxon>
        <taxon>Achromobacter</taxon>
    </lineage>
</organism>
<dbReference type="RefSeq" id="WP_006388489.1">
    <property type="nucleotide sequence ID" value="NZ_AP028040.1"/>
</dbReference>
<keyword evidence="1" id="KW-0472">Membrane</keyword>
<keyword evidence="1" id="KW-1133">Transmembrane helix</keyword>
<dbReference type="AlphaFoldDB" id="A0A0D6GZ55"/>
<dbReference type="OrthoDB" id="8657719at2"/>
<evidence type="ECO:0000313" key="2">
    <source>
        <dbReference type="EMBL" id="MCZ8399983.1"/>
    </source>
</evidence>
<dbReference type="KEGG" id="axx:ERS451415_01831"/>
<dbReference type="Proteomes" id="UP000187251">
    <property type="component" value="Unassembled WGS sequence"/>
</dbReference>
<dbReference type="EMBL" id="JAPZVI010000001">
    <property type="protein sequence ID" value="MCZ8399983.1"/>
    <property type="molecule type" value="Genomic_DNA"/>
</dbReference>
<feature type="transmembrane region" description="Helical" evidence="1">
    <location>
        <begin position="6"/>
        <end position="24"/>
    </location>
</feature>
<evidence type="ECO:0000256" key="1">
    <source>
        <dbReference type="SAM" id="Phobius"/>
    </source>
</evidence>
<evidence type="ECO:0000313" key="3">
    <source>
        <dbReference type="EMBL" id="OMG87907.1"/>
    </source>
</evidence>
<comment type="caution">
    <text evidence="3">The sequence shown here is derived from an EMBL/GenBank/DDBJ whole genome shotgun (WGS) entry which is preliminary data.</text>
</comment>
<proteinExistence type="predicted"/>
<reference evidence="3 4" key="1">
    <citation type="submission" date="2016-09" db="EMBL/GenBank/DDBJ databases">
        <title>Phylogenomics of Achromobacter.</title>
        <authorList>
            <person name="Jeukens J."/>
            <person name="Freschi L."/>
            <person name="Vincent A.T."/>
            <person name="Emond-Rheault J.-G."/>
            <person name="Kukavica-Ibrulj I."/>
            <person name="Charette S.J."/>
            <person name="Levesque R.C."/>
        </authorList>
    </citation>
    <scope>NUCLEOTIDE SEQUENCE [LARGE SCALE GENOMIC DNA]</scope>
    <source>
        <strain evidence="3 4">AUS488</strain>
    </source>
</reference>
<evidence type="ECO:0000313" key="4">
    <source>
        <dbReference type="Proteomes" id="UP000187251"/>
    </source>
</evidence>
<protein>
    <recommendedName>
        <fullName evidence="5">Disulfide bond formation protein DsbB</fullName>
    </recommendedName>
</protein>
<evidence type="ECO:0008006" key="5">
    <source>
        <dbReference type="Google" id="ProtNLM"/>
    </source>
</evidence>
<dbReference type="Proteomes" id="UP001141992">
    <property type="component" value="Unassembled WGS sequence"/>
</dbReference>
<dbReference type="EMBL" id="MJMN01000013">
    <property type="protein sequence ID" value="OMG87907.1"/>
    <property type="molecule type" value="Genomic_DNA"/>
</dbReference>
<keyword evidence="1" id="KW-0812">Transmembrane</keyword>
<accession>A0A0M7BIW5</accession>
<name>A0A0D6GZ55_ALCXX</name>
<accession>A0A0D6GZ55</accession>
<reference evidence="2" key="2">
    <citation type="submission" date="2022-12" db="EMBL/GenBank/DDBJ databases">
        <authorList>
            <person name="Voronina O.L."/>
            <person name="Kunda M.S."/>
            <person name="Ryzhova N."/>
            <person name="Aksenova E.I."/>
        </authorList>
    </citation>
    <scope>NUCLEOTIDE SEQUENCE</scope>
    <source>
        <strain evidence="2">SCCH136:Ach223948</strain>
    </source>
</reference>
<dbReference type="GeneID" id="75275605"/>
<dbReference type="PATRIC" id="fig|85698.15.peg.3193"/>
<sequence>MTYVAVVISCLMVVGIVALVIQTIQSAGSEPWLKISAAIVSSLFASLLLIPLGYAVAQTMVLD</sequence>